<dbReference type="EMBL" id="MWAK01000481">
    <property type="protein sequence ID" value="OPZ88594.1"/>
    <property type="molecule type" value="Genomic_DNA"/>
</dbReference>
<dbReference type="Proteomes" id="UP000485484">
    <property type="component" value="Unassembled WGS sequence"/>
</dbReference>
<reference evidence="1" key="1">
    <citation type="submission" date="2017-02" db="EMBL/GenBank/DDBJ databases">
        <title>Delving into the versatile metabolic prowess of the omnipresent phylum Bacteroidetes.</title>
        <authorList>
            <person name="Nobu M.K."/>
            <person name="Mei R."/>
            <person name="Narihiro T."/>
            <person name="Kuroda K."/>
            <person name="Liu W.-T."/>
        </authorList>
    </citation>
    <scope>NUCLEOTIDE SEQUENCE</scope>
    <source>
        <strain evidence="1">ADurb.Bin417</strain>
    </source>
</reference>
<name>A0A1V5M5V7_UNCT6</name>
<proteinExistence type="predicted"/>
<accession>A0A1V5M5V7</accession>
<evidence type="ECO:0000313" key="1">
    <source>
        <dbReference type="EMBL" id="OPZ88594.1"/>
    </source>
</evidence>
<gene>
    <name evidence="1" type="ORF">BWY73_01641</name>
</gene>
<dbReference type="AlphaFoldDB" id="A0A1V5M5V7"/>
<sequence>MARSHFTMRQKNISRLLRERKVILREKLKTSRRVGKRSGAGAKSG</sequence>
<comment type="caution">
    <text evidence="1">The sequence shown here is derived from an EMBL/GenBank/DDBJ whole genome shotgun (WGS) entry which is preliminary data.</text>
</comment>
<organism evidence="1">
    <name type="scientific">candidate division TA06 bacterium ADurb.Bin417</name>
    <dbReference type="NCBI Taxonomy" id="1852828"/>
    <lineage>
        <taxon>Bacteria</taxon>
        <taxon>Bacteria division TA06</taxon>
    </lineage>
</organism>
<protein>
    <submittedName>
        <fullName evidence="1">Uncharacterized protein</fullName>
    </submittedName>
</protein>